<name>A0A7Y6A5G8_9CELL</name>
<comment type="caution">
    <text evidence="2">The sequence shown here is derived from an EMBL/GenBank/DDBJ whole genome shotgun (WGS) entry which is preliminary data.</text>
</comment>
<feature type="region of interest" description="Disordered" evidence="1">
    <location>
        <begin position="46"/>
        <end position="68"/>
    </location>
</feature>
<protein>
    <submittedName>
        <fullName evidence="2">Uncharacterized protein</fullName>
    </submittedName>
</protein>
<keyword evidence="3" id="KW-1185">Reference proteome</keyword>
<accession>A0A7Y6A5G8</accession>
<dbReference type="Proteomes" id="UP000565724">
    <property type="component" value="Unassembled WGS sequence"/>
</dbReference>
<sequence length="68" mass="8153">MRVHVEPITSFERDRRVLARMIDAGEANETEVEAYEMVSDPAVRDLNRQQRSRAGQYLRRLRRRTRHT</sequence>
<evidence type="ECO:0000256" key="1">
    <source>
        <dbReference type="SAM" id="MobiDB-lite"/>
    </source>
</evidence>
<organism evidence="2 3">
    <name type="scientific">Cellulomonas humilata</name>
    <dbReference type="NCBI Taxonomy" id="144055"/>
    <lineage>
        <taxon>Bacteria</taxon>
        <taxon>Bacillati</taxon>
        <taxon>Actinomycetota</taxon>
        <taxon>Actinomycetes</taxon>
        <taxon>Micrococcales</taxon>
        <taxon>Cellulomonadaceae</taxon>
        <taxon>Cellulomonas</taxon>
    </lineage>
</organism>
<dbReference type="AlphaFoldDB" id="A0A7Y6A5G8"/>
<evidence type="ECO:0000313" key="2">
    <source>
        <dbReference type="EMBL" id="NUU18814.1"/>
    </source>
</evidence>
<gene>
    <name evidence="2" type="ORF">HP550_16295</name>
</gene>
<feature type="compositionally biased region" description="Basic residues" evidence="1">
    <location>
        <begin position="59"/>
        <end position="68"/>
    </location>
</feature>
<dbReference type="EMBL" id="JABMCI010000069">
    <property type="protein sequence ID" value="NUU18814.1"/>
    <property type="molecule type" value="Genomic_DNA"/>
</dbReference>
<reference evidence="2 3" key="1">
    <citation type="submission" date="2020-05" db="EMBL/GenBank/DDBJ databases">
        <title>Genome Sequencing of Type Strains.</title>
        <authorList>
            <person name="Lemaire J.F."/>
            <person name="Inderbitzin P."/>
            <person name="Gregorio O.A."/>
            <person name="Collins S.B."/>
            <person name="Wespe N."/>
            <person name="Knight-Connoni V."/>
        </authorList>
    </citation>
    <scope>NUCLEOTIDE SEQUENCE [LARGE SCALE GENOMIC DNA]</scope>
    <source>
        <strain evidence="2 3">ATCC 25174</strain>
    </source>
</reference>
<evidence type="ECO:0000313" key="3">
    <source>
        <dbReference type="Proteomes" id="UP000565724"/>
    </source>
</evidence>
<proteinExistence type="predicted"/>